<evidence type="ECO:0000313" key="2">
    <source>
        <dbReference type="Proteomes" id="UP000284395"/>
    </source>
</evidence>
<dbReference type="EMBL" id="RAPF01000017">
    <property type="protein sequence ID" value="RKF17327.1"/>
    <property type="molecule type" value="Genomic_DNA"/>
</dbReference>
<keyword evidence="2" id="KW-1185">Reference proteome</keyword>
<organism evidence="1 2">
    <name type="scientific">Altericroceibacterium spongiae</name>
    <dbReference type="NCBI Taxonomy" id="2320269"/>
    <lineage>
        <taxon>Bacteria</taxon>
        <taxon>Pseudomonadati</taxon>
        <taxon>Pseudomonadota</taxon>
        <taxon>Alphaproteobacteria</taxon>
        <taxon>Sphingomonadales</taxon>
        <taxon>Erythrobacteraceae</taxon>
        <taxon>Altericroceibacterium</taxon>
    </lineage>
</organism>
<dbReference type="InterPro" id="IPR013785">
    <property type="entry name" value="Aldolase_TIM"/>
</dbReference>
<evidence type="ECO:0000313" key="1">
    <source>
        <dbReference type="EMBL" id="RKF17327.1"/>
    </source>
</evidence>
<name>A0A420E9J0_9SPHN</name>
<dbReference type="Gene3D" id="3.20.20.70">
    <property type="entry name" value="Aldolase class I"/>
    <property type="match status" value="1"/>
</dbReference>
<protein>
    <submittedName>
        <fullName evidence="1">Uncharacterized protein</fullName>
    </submittedName>
</protein>
<dbReference type="AlphaFoldDB" id="A0A420E9J0"/>
<proteinExistence type="predicted"/>
<accession>A0A420E9J0</accession>
<sequence>MGHFSVEIYAPPGSDLSGNLQAMIEEAEIDEIVVSAAMNGVPANWLTSSIRSIGLDPLRLPAIRTPMPAKPWREIWSAGHSVGLIESIEPVSSLVERLIADLEKLSVPDWRGRLAHLDAIWQRAGPSR</sequence>
<dbReference type="Proteomes" id="UP000284395">
    <property type="component" value="Unassembled WGS sequence"/>
</dbReference>
<gene>
    <name evidence="1" type="ORF">D6851_16955</name>
</gene>
<comment type="caution">
    <text evidence="1">The sequence shown here is derived from an EMBL/GenBank/DDBJ whole genome shotgun (WGS) entry which is preliminary data.</text>
</comment>
<reference evidence="1 2" key="1">
    <citation type="submission" date="2018-09" db="EMBL/GenBank/DDBJ databases">
        <title>Altererythrobacter spongiae sp. nov., isolated from a marine sponge.</title>
        <authorList>
            <person name="Zhuang L."/>
            <person name="Luo L."/>
        </authorList>
    </citation>
    <scope>NUCLEOTIDE SEQUENCE [LARGE SCALE GENOMIC DNA]</scope>
    <source>
        <strain evidence="1 2">HN-Y73</strain>
    </source>
</reference>